<protein>
    <recommendedName>
        <fullName evidence="4">DUF1761 domain-containing protein</fullName>
    </recommendedName>
</protein>
<gene>
    <name evidence="2" type="ORF">AQPE_1266</name>
</gene>
<sequence>MTIVSFALGAVWHQKFLFGKTWATENKPNLDRKMNIPLIFGGTAVMHSLALAGLSALVSGHGWHDGVHAGALVWFVFVLPPMTATYLFANRSMKLLAIDAGMYIILFSLAGGIMGIW</sequence>
<feature type="transmembrane region" description="Helical" evidence="1">
    <location>
        <begin position="96"/>
        <end position="116"/>
    </location>
</feature>
<evidence type="ECO:0000313" key="3">
    <source>
        <dbReference type="Proteomes" id="UP001193389"/>
    </source>
</evidence>
<organism evidence="2 3">
    <name type="scientific">Aquipluma nitroreducens</name>
    <dbReference type="NCBI Taxonomy" id="2010828"/>
    <lineage>
        <taxon>Bacteria</taxon>
        <taxon>Pseudomonadati</taxon>
        <taxon>Bacteroidota</taxon>
        <taxon>Bacteroidia</taxon>
        <taxon>Marinilabiliales</taxon>
        <taxon>Prolixibacteraceae</taxon>
        <taxon>Aquipluma</taxon>
    </lineage>
</organism>
<dbReference type="EMBL" id="AP018694">
    <property type="protein sequence ID" value="BBE17117.1"/>
    <property type="molecule type" value="Genomic_DNA"/>
</dbReference>
<keyword evidence="3" id="KW-1185">Reference proteome</keyword>
<dbReference type="Pfam" id="PF08570">
    <property type="entry name" value="DUF1761"/>
    <property type="match status" value="1"/>
</dbReference>
<name>A0A5K7S6K8_9BACT</name>
<keyword evidence="1" id="KW-0472">Membrane</keyword>
<evidence type="ECO:0000256" key="1">
    <source>
        <dbReference type="SAM" id="Phobius"/>
    </source>
</evidence>
<reference evidence="2" key="1">
    <citation type="journal article" date="2020" name="Int. J. Syst. Evol. Microbiol.">
        <title>Aquipluma nitroreducens gen. nov. sp. nov., a novel facultatively anaerobic bacterium isolated from a freshwater lake.</title>
        <authorList>
            <person name="Watanabe M."/>
            <person name="Kojima H."/>
            <person name="Fukui M."/>
        </authorList>
    </citation>
    <scope>NUCLEOTIDE SEQUENCE</scope>
    <source>
        <strain evidence="2">MeG22</strain>
    </source>
</reference>
<accession>A0A5K7S6K8</accession>
<proteinExistence type="predicted"/>
<keyword evidence="1" id="KW-0812">Transmembrane</keyword>
<dbReference type="Proteomes" id="UP001193389">
    <property type="component" value="Chromosome"/>
</dbReference>
<keyword evidence="1" id="KW-1133">Transmembrane helix</keyword>
<evidence type="ECO:0000313" key="2">
    <source>
        <dbReference type="EMBL" id="BBE17117.1"/>
    </source>
</evidence>
<evidence type="ECO:0008006" key="4">
    <source>
        <dbReference type="Google" id="ProtNLM"/>
    </source>
</evidence>
<feature type="transmembrane region" description="Helical" evidence="1">
    <location>
        <begin position="71"/>
        <end position="89"/>
    </location>
</feature>
<dbReference type="AlphaFoldDB" id="A0A5K7S6K8"/>
<dbReference type="InterPro" id="IPR013879">
    <property type="entry name" value="DUF1761"/>
</dbReference>
<dbReference type="KEGG" id="anf:AQPE_1266"/>
<feature type="transmembrane region" description="Helical" evidence="1">
    <location>
        <begin position="36"/>
        <end position="59"/>
    </location>
</feature>